<organism evidence="1 2">
    <name type="scientific">Chaetomium tenue</name>
    <dbReference type="NCBI Taxonomy" id="1854479"/>
    <lineage>
        <taxon>Eukaryota</taxon>
        <taxon>Fungi</taxon>
        <taxon>Dikarya</taxon>
        <taxon>Ascomycota</taxon>
        <taxon>Pezizomycotina</taxon>
        <taxon>Sordariomycetes</taxon>
        <taxon>Sordariomycetidae</taxon>
        <taxon>Sordariales</taxon>
        <taxon>Chaetomiaceae</taxon>
        <taxon>Chaetomium</taxon>
    </lineage>
</organism>
<reference evidence="1 2" key="1">
    <citation type="journal article" date="2021" name="Nat. Commun.">
        <title>Genetic determinants of endophytism in the Arabidopsis root mycobiome.</title>
        <authorList>
            <person name="Mesny F."/>
            <person name="Miyauchi S."/>
            <person name="Thiergart T."/>
            <person name="Pickel B."/>
            <person name="Atanasova L."/>
            <person name="Karlsson M."/>
            <person name="Huettel B."/>
            <person name="Barry K.W."/>
            <person name="Haridas S."/>
            <person name="Chen C."/>
            <person name="Bauer D."/>
            <person name="Andreopoulos W."/>
            <person name="Pangilinan J."/>
            <person name="LaButti K."/>
            <person name="Riley R."/>
            <person name="Lipzen A."/>
            <person name="Clum A."/>
            <person name="Drula E."/>
            <person name="Henrissat B."/>
            <person name="Kohler A."/>
            <person name="Grigoriev I.V."/>
            <person name="Martin F.M."/>
            <person name="Hacquard S."/>
        </authorList>
    </citation>
    <scope>NUCLEOTIDE SEQUENCE [LARGE SCALE GENOMIC DNA]</scope>
    <source>
        <strain evidence="1 2">MPI-SDFR-AT-0079</strain>
    </source>
</reference>
<evidence type="ECO:0000313" key="1">
    <source>
        <dbReference type="EMBL" id="KAH6617457.1"/>
    </source>
</evidence>
<accession>A0ACB7NXL1</accession>
<sequence>MVRFSCERRTTGRRKRKSFEEALIGLTSKCPSLFSTHFCASQRSYVTEEEEEEGLTDVDVFVARLAPWNLTLDPSLTYFAHDWRDRIQFREAPRSEWRFQPRDPNNATQTLLTAYGFSTTKSRPQPWRPTPQHPEIPPHLLYTQPKAAWQMTRPHALYSAAPIPPLLHTCAESRQVLIRHGYELAFRTRSTGPRTWFCFRDDTLYLPRLAHEWNEPDWRINEDSDNPGPWDLHPDDLVRVRRLALEAVYVGGYHSDTSRTLRLCPNVRELFAVQGRVAWGDRDQLLYGCSAAAREEIERAENGGDDDELWEWIECDEADAAPRAWWGPGRSHMTCGVGLYCTGYDGEHLLQWKRAHGGDSAGYFDAYVKYMETKFTEELEEVLQAEKGEVKPWNIPSVKLVIVGTRVSIQAVYKARELYWLALQEEEEREQERGVSPSNWVGNESFPHSSLPSTRRHESITPPDAPPKTATPPYTNPNTHRTQPWHQTTTTRNNHALLLTKQTRLRLQPPTTSTPTTTTTTTTTPPTPSTTLSTTLIFAHAQAGTAVCIHPSGLLLTCAHCIAETEAELDLSQSHALLFASSGDVVIAQCVAWDGRRDLALLRVTGAQGVMSSGGGGGDDSGWQFEFPALGIAERVPALGAKLVCVGQPGSEDLECEEEGVETGYEVVCVSEGRFRGYAEGQDVQDNEEIGALMHTCWTYWGHSGAPLVEIGKTARMGGMLVGLHSSWDEETGMRRGVGVEAIREFLKGRVPGLE</sequence>
<dbReference type="EMBL" id="JAGIZQ010000007">
    <property type="protein sequence ID" value="KAH6617457.1"/>
    <property type="molecule type" value="Genomic_DNA"/>
</dbReference>
<protein>
    <submittedName>
        <fullName evidence="1">Uncharacterized protein</fullName>
    </submittedName>
</protein>
<evidence type="ECO:0000313" key="2">
    <source>
        <dbReference type="Proteomes" id="UP000724584"/>
    </source>
</evidence>
<dbReference type="Proteomes" id="UP000724584">
    <property type="component" value="Unassembled WGS sequence"/>
</dbReference>
<proteinExistence type="predicted"/>
<name>A0ACB7NXL1_9PEZI</name>
<keyword evidence="2" id="KW-1185">Reference proteome</keyword>
<comment type="caution">
    <text evidence="1">The sequence shown here is derived from an EMBL/GenBank/DDBJ whole genome shotgun (WGS) entry which is preliminary data.</text>
</comment>
<gene>
    <name evidence="1" type="ORF">F5144DRAFT_596462</name>
</gene>